<proteinExistence type="predicted"/>
<gene>
    <name evidence="1" type="ORF">CRG98_001195</name>
</gene>
<dbReference type="AlphaFoldDB" id="A0A2I0LCM1"/>
<evidence type="ECO:0000313" key="2">
    <source>
        <dbReference type="Proteomes" id="UP000233551"/>
    </source>
</evidence>
<comment type="caution">
    <text evidence="1">The sequence shown here is derived from an EMBL/GenBank/DDBJ whole genome shotgun (WGS) entry which is preliminary data.</text>
</comment>
<sequence length="86" mass="9375">MGPDSSSLPEDGCVCLLVTRGGHSRRVMHGFTPFRELLSSLLPYTLIGKRLSMEVAPTKLKSEPYAINATVLVDIDNTRRSGAMIV</sequence>
<evidence type="ECO:0000313" key="1">
    <source>
        <dbReference type="EMBL" id="PKI78422.1"/>
    </source>
</evidence>
<keyword evidence="2" id="KW-1185">Reference proteome</keyword>
<dbReference type="EMBL" id="PGOL01000051">
    <property type="protein sequence ID" value="PKI78422.1"/>
    <property type="molecule type" value="Genomic_DNA"/>
</dbReference>
<name>A0A2I0LCM1_PUNGR</name>
<reference evidence="1 2" key="1">
    <citation type="submission" date="2017-11" db="EMBL/GenBank/DDBJ databases">
        <title>De-novo sequencing of pomegranate (Punica granatum L.) genome.</title>
        <authorList>
            <person name="Akparov Z."/>
            <person name="Amiraslanov A."/>
            <person name="Hajiyeva S."/>
            <person name="Abbasov M."/>
            <person name="Kaur K."/>
            <person name="Hamwieh A."/>
            <person name="Solovyev V."/>
            <person name="Salamov A."/>
            <person name="Braich B."/>
            <person name="Kosarev P."/>
            <person name="Mahmoud A."/>
            <person name="Hajiyev E."/>
            <person name="Babayeva S."/>
            <person name="Izzatullayeva V."/>
            <person name="Mammadov A."/>
            <person name="Mammadov A."/>
            <person name="Sharifova S."/>
            <person name="Ojaghi J."/>
            <person name="Eynullazada K."/>
            <person name="Bayramov B."/>
            <person name="Abdulazimova A."/>
            <person name="Shahmuradov I."/>
        </authorList>
    </citation>
    <scope>NUCLEOTIDE SEQUENCE [LARGE SCALE GENOMIC DNA]</scope>
    <source>
        <strain evidence="2">cv. AG2017</strain>
        <tissue evidence="1">Leaf</tissue>
    </source>
</reference>
<organism evidence="1 2">
    <name type="scientific">Punica granatum</name>
    <name type="common">Pomegranate</name>
    <dbReference type="NCBI Taxonomy" id="22663"/>
    <lineage>
        <taxon>Eukaryota</taxon>
        <taxon>Viridiplantae</taxon>
        <taxon>Streptophyta</taxon>
        <taxon>Embryophyta</taxon>
        <taxon>Tracheophyta</taxon>
        <taxon>Spermatophyta</taxon>
        <taxon>Magnoliopsida</taxon>
        <taxon>eudicotyledons</taxon>
        <taxon>Gunneridae</taxon>
        <taxon>Pentapetalae</taxon>
        <taxon>rosids</taxon>
        <taxon>malvids</taxon>
        <taxon>Myrtales</taxon>
        <taxon>Lythraceae</taxon>
        <taxon>Punica</taxon>
    </lineage>
</organism>
<protein>
    <submittedName>
        <fullName evidence="1">Uncharacterized protein</fullName>
    </submittedName>
</protein>
<dbReference type="Proteomes" id="UP000233551">
    <property type="component" value="Unassembled WGS sequence"/>
</dbReference>
<accession>A0A2I0LCM1</accession>